<proteinExistence type="predicted"/>
<name>A0A443YVZ0_9SPHI</name>
<protein>
    <submittedName>
        <fullName evidence="1">Uncharacterized protein</fullName>
    </submittedName>
</protein>
<organism evidence="1 2">
    <name type="scientific">Pedobacter chitinilyticus</name>
    <dbReference type="NCBI Taxonomy" id="2233776"/>
    <lineage>
        <taxon>Bacteria</taxon>
        <taxon>Pseudomonadati</taxon>
        <taxon>Bacteroidota</taxon>
        <taxon>Sphingobacteriia</taxon>
        <taxon>Sphingobacteriales</taxon>
        <taxon>Sphingobacteriaceae</taxon>
        <taxon>Pedobacter</taxon>
    </lineage>
</organism>
<dbReference type="AlphaFoldDB" id="A0A443YVZ0"/>
<evidence type="ECO:0000313" key="2">
    <source>
        <dbReference type="Proteomes" id="UP000284120"/>
    </source>
</evidence>
<dbReference type="Proteomes" id="UP000284120">
    <property type="component" value="Unassembled WGS sequence"/>
</dbReference>
<dbReference type="RefSeq" id="WP_113646695.1">
    <property type="nucleotide sequence ID" value="NZ_QMHN01000002.1"/>
</dbReference>
<gene>
    <name evidence="1" type="ORF">DPV69_07255</name>
</gene>
<dbReference type="OrthoDB" id="678485at2"/>
<comment type="caution">
    <text evidence="1">The sequence shown here is derived from an EMBL/GenBank/DDBJ whole genome shotgun (WGS) entry which is preliminary data.</text>
</comment>
<sequence length="81" mass="9238">MKSNFTLTVAEHQLDLISMNAGCPKLFQIFVNVEGQRKRFHLQGDGATYLSFANPEDCPPFLLALEKDIANMIFDQYRKIS</sequence>
<accession>A0A443YVZ0</accession>
<reference evidence="1 2" key="1">
    <citation type="submission" date="2018-06" db="EMBL/GenBank/DDBJ databases">
        <title>Pedobacter endophyticus sp. nov., an endophytic bacterium isolated from a leaf of Triticum aestivum.</title>
        <authorList>
            <person name="Zhang L."/>
        </authorList>
    </citation>
    <scope>NUCLEOTIDE SEQUENCE [LARGE SCALE GENOMIC DNA]</scope>
    <source>
        <strain evidence="1 2">CM134L-2</strain>
    </source>
</reference>
<evidence type="ECO:0000313" key="1">
    <source>
        <dbReference type="EMBL" id="RWU08171.1"/>
    </source>
</evidence>
<keyword evidence="2" id="KW-1185">Reference proteome</keyword>
<dbReference type="EMBL" id="SAYW01000002">
    <property type="protein sequence ID" value="RWU08171.1"/>
    <property type="molecule type" value="Genomic_DNA"/>
</dbReference>